<keyword evidence="1" id="KW-0472">Membrane</keyword>
<reference evidence="3" key="1">
    <citation type="submission" date="2017-02" db="EMBL/GenBank/DDBJ databases">
        <authorList>
            <person name="Varghese N."/>
            <person name="Submissions S."/>
        </authorList>
    </citation>
    <scope>NUCLEOTIDE SEQUENCE [LARGE SCALE GENOMIC DNA]</scope>
    <source>
        <strain evidence="3">ATCC 25662</strain>
    </source>
</reference>
<keyword evidence="3" id="KW-1185">Reference proteome</keyword>
<dbReference type="STRING" id="118967.SAMN02745191_1920"/>
<keyword evidence="1" id="KW-0812">Transmembrane</keyword>
<proteinExistence type="predicted"/>
<dbReference type="Proteomes" id="UP000243297">
    <property type="component" value="Unassembled WGS sequence"/>
</dbReference>
<dbReference type="EMBL" id="FUWY01000005">
    <property type="protein sequence ID" value="SJZ87503.1"/>
    <property type="molecule type" value="Genomic_DNA"/>
</dbReference>
<evidence type="ECO:0000256" key="1">
    <source>
        <dbReference type="SAM" id="Phobius"/>
    </source>
</evidence>
<evidence type="ECO:0000313" key="3">
    <source>
        <dbReference type="Proteomes" id="UP000243297"/>
    </source>
</evidence>
<gene>
    <name evidence="2" type="ORF">SAMN02745191_1920</name>
</gene>
<feature type="transmembrane region" description="Helical" evidence="1">
    <location>
        <begin position="6"/>
        <end position="24"/>
    </location>
</feature>
<organism evidence="2 3">
    <name type="scientific">Anaerorhabdus furcosa</name>
    <dbReference type="NCBI Taxonomy" id="118967"/>
    <lineage>
        <taxon>Bacteria</taxon>
        <taxon>Bacillati</taxon>
        <taxon>Bacillota</taxon>
        <taxon>Erysipelotrichia</taxon>
        <taxon>Erysipelotrichales</taxon>
        <taxon>Erysipelotrichaceae</taxon>
        <taxon>Anaerorhabdus</taxon>
    </lineage>
</organism>
<accession>A0A1T4P7I5</accession>
<evidence type="ECO:0000313" key="2">
    <source>
        <dbReference type="EMBL" id="SJZ87503.1"/>
    </source>
</evidence>
<dbReference type="AlphaFoldDB" id="A0A1T4P7I5"/>
<protein>
    <submittedName>
        <fullName evidence="2">Uncharacterized protein</fullName>
    </submittedName>
</protein>
<keyword evidence="1" id="KW-1133">Transmembrane helix</keyword>
<sequence length="99" mass="11412">MVEMILVLFIISSVSILVLPLLRLPNMEDMQFANEYLVQQSECIKMNNQQEYQSEIQANYPYPIIFNYKGNVQMAQTITFPSKHTQLVSQLGGGRIEIK</sequence>
<name>A0A1T4P7I5_9FIRM</name>